<dbReference type="InterPro" id="IPR007354">
    <property type="entry name" value="CruF-like"/>
</dbReference>
<dbReference type="PANTHER" id="PTHR39419">
    <property type="entry name" value="SLL0814 PROTEIN"/>
    <property type="match status" value="1"/>
</dbReference>
<dbReference type="Proteomes" id="UP000027466">
    <property type="component" value="Unassembled WGS sequence"/>
</dbReference>
<name>A0A069PB89_9BURK</name>
<feature type="transmembrane region" description="Helical" evidence="1">
    <location>
        <begin position="55"/>
        <end position="77"/>
    </location>
</feature>
<sequence>MWLLLFGIFLRYACTWVSALSGASLFSVGATGFTVLFAAFSILHAGDVLGWRRALLFLLVCVAVSWGFESVGVATGAVYGDYHYGKALGAKIAGVPLIIPLAWFMMVYASWIVAHVLLEGASTPSSVNGALARALIASTAMTAWDAVMDPGKAKSGAWIWEKGGPYFGVPFQNFVGWIATTGAIYVIVAVALRFVPPRPQVRSSTRFYTGLPVLAYALVAFDHLLIETIPELHIVAAFGICLVALLAILRLILVPDAIALPD</sequence>
<keyword evidence="1" id="KW-1133">Transmembrane helix</keyword>
<dbReference type="STRING" id="60547.GCA_000751215_05732"/>
<dbReference type="PANTHER" id="PTHR39419:SF1">
    <property type="entry name" value="SLL0814 PROTEIN"/>
    <property type="match status" value="1"/>
</dbReference>
<feature type="transmembrane region" description="Helical" evidence="1">
    <location>
        <begin position="130"/>
        <end position="147"/>
    </location>
</feature>
<evidence type="ECO:0000313" key="2">
    <source>
        <dbReference type="EMBL" id="KDR37732.1"/>
    </source>
</evidence>
<evidence type="ECO:0000256" key="1">
    <source>
        <dbReference type="SAM" id="Phobius"/>
    </source>
</evidence>
<keyword evidence="3" id="KW-1185">Reference proteome</keyword>
<feature type="transmembrane region" description="Helical" evidence="1">
    <location>
        <begin position="232"/>
        <end position="253"/>
    </location>
</feature>
<feature type="transmembrane region" description="Helical" evidence="1">
    <location>
        <begin position="174"/>
        <end position="195"/>
    </location>
</feature>
<dbReference type="EMBL" id="JFHC01000148">
    <property type="protein sequence ID" value="KDR37732.1"/>
    <property type="molecule type" value="Genomic_DNA"/>
</dbReference>
<comment type="caution">
    <text evidence="2">The sequence shown here is derived from an EMBL/GenBank/DDBJ whole genome shotgun (WGS) entry which is preliminary data.</text>
</comment>
<gene>
    <name evidence="2" type="ORF">BG61_07965</name>
</gene>
<dbReference type="Pfam" id="PF04240">
    <property type="entry name" value="Caroten_synth"/>
    <property type="match status" value="1"/>
</dbReference>
<proteinExistence type="predicted"/>
<feature type="transmembrane region" description="Helical" evidence="1">
    <location>
        <begin position="97"/>
        <end position="118"/>
    </location>
</feature>
<dbReference type="AlphaFoldDB" id="A0A069PB89"/>
<keyword evidence="1" id="KW-0812">Transmembrane</keyword>
<keyword evidence="1" id="KW-0472">Membrane</keyword>
<accession>A0A069PB89</accession>
<reference evidence="2 3" key="1">
    <citation type="submission" date="2014-03" db="EMBL/GenBank/DDBJ databases">
        <title>Draft Genome Sequences of Four Burkholderia Strains.</title>
        <authorList>
            <person name="Liu X.Y."/>
            <person name="Li C.X."/>
            <person name="Xu J.H."/>
        </authorList>
    </citation>
    <scope>NUCLEOTIDE SEQUENCE [LARGE SCALE GENOMIC DNA]</scope>
    <source>
        <strain evidence="2 3">DSM 50014</strain>
    </source>
</reference>
<organism evidence="2 3">
    <name type="scientific">Caballeronia glathei</name>
    <dbReference type="NCBI Taxonomy" id="60547"/>
    <lineage>
        <taxon>Bacteria</taxon>
        <taxon>Pseudomonadati</taxon>
        <taxon>Pseudomonadota</taxon>
        <taxon>Betaproteobacteria</taxon>
        <taxon>Burkholderiales</taxon>
        <taxon>Burkholderiaceae</taxon>
        <taxon>Caballeronia</taxon>
    </lineage>
</organism>
<protein>
    <recommendedName>
        <fullName evidence="4">Carotenoid biosynthesis protein</fullName>
    </recommendedName>
</protein>
<feature type="transmembrane region" description="Helical" evidence="1">
    <location>
        <begin position="25"/>
        <end position="43"/>
    </location>
</feature>
<feature type="transmembrane region" description="Helical" evidence="1">
    <location>
        <begin position="207"/>
        <end position="226"/>
    </location>
</feature>
<evidence type="ECO:0000313" key="3">
    <source>
        <dbReference type="Proteomes" id="UP000027466"/>
    </source>
</evidence>
<evidence type="ECO:0008006" key="4">
    <source>
        <dbReference type="Google" id="ProtNLM"/>
    </source>
</evidence>